<dbReference type="Pfam" id="PF21547">
    <property type="entry name" value="TTI1"/>
    <property type="match status" value="1"/>
</dbReference>
<evidence type="ECO:0000313" key="3">
    <source>
        <dbReference type="EMBL" id="KHJ35774.1"/>
    </source>
</evidence>
<dbReference type="AlphaFoldDB" id="A0A0B1PGY7"/>
<evidence type="ECO:0000259" key="2">
    <source>
        <dbReference type="Pfam" id="PF24181"/>
    </source>
</evidence>
<dbReference type="InterPro" id="IPR016024">
    <property type="entry name" value="ARM-type_fold"/>
</dbReference>
<gene>
    <name evidence="3" type="ORF">EV44_g5789</name>
</gene>
<name>A0A0B1PGY7_UNCNE</name>
<dbReference type="SUPFAM" id="SSF48371">
    <property type="entry name" value="ARM repeat"/>
    <property type="match status" value="1"/>
</dbReference>
<evidence type="ECO:0000259" key="1">
    <source>
        <dbReference type="Pfam" id="PF24173"/>
    </source>
</evidence>
<protein>
    <submittedName>
        <fullName evidence="3">Putative heat repeat protein</fullName>
    </submittedName>
</protein>
<dbReference type="Pfam" id="PF24181">
    <property type="entry name" value="TPR_TTI1_C"/>
    <property type="match status" value="1"/>
</dbReference>
<dbReference type="Proteomes" id="UP000030854">
    <property type="component" value="Unassembled WGS sequence"/>
</dbReference>
<dbReference type="InterPro" id="IPR057567">
    <property type="entry name" value="TPR_TTI1_C"/>
</dbReference>
<dbReference type="InterPro" id="IPR011989">
    <property type="entry name" value="ARM-like"/>
</dbReference>
<dbReference type="Gene3D" id="1.25.10.10">
    <property type="entry name" value="Leucine-rich Repeat Variant"/>
    <property type="match status" value="1"/>
</dbReference>
<accession>A0A0B1PGY7</accession>
<organism evidence="3 4">
    <name type="scientific">Uncinula necator</name>
    <name type="common">Grape powdery mildew</name>
    <dbReference type="NCBI Taxonomy" id="52586"/>
    <lineage>
        <taxon>Eukaryota</taxon>
        <taxon>Fungi</taxon>
        <taxon>Dikarya</taxon>
        <taxon>Ascomycota</taxon>
        <taxon>Pezizomycotina</taxon>
        <taxon>Leotiomycetes</taxon>
        <taxon>Erysiphales</taxon>
        <taxon>Erysiphaceae</taxon>
        <taxon>Erysiphe</taxon>
    </lineage>
</organism>
<dbReference type="HOGENOM" id="CLU_005544_0_0_1"/>
<proteinExistence type="predicted"/>
<dbReference type="EMBL" id="JNVN01000264">
    <property type="protein sequence ID" value="KHJ35774.1"/>
    <property type="molecule type" value="Genomic_DNA"/>
</dbReference>
<feature type="domain" description="TTI1 C-terminal TPR" evidence="2">
    <location>
        <begin position="754"/>
        <end position="980"/>
    </location>
</feature>
<dbReference type="Pfam" id="PF24173">
    <property type="entry name" value="TPR_TTI1_N"/>
    <property type="match status" value="1"/>
</dbReference>
<dbReference type="InterPro" id="IPR049362">
    <property type="entry name" value="TTI1_rpt"/>
</dbReference>
<sequence length="1031" mass="116995">MDNETHKSARDKLFRELKPYCVKLNQLAFLNTGSLKNHDALINTTAELSIILEKNCAPTENGFDHNLADYVFYPLSQILQRREKTTDRLLELTIKCVKIILQYGWRQSIALELAKQLLILLTFMARGQPAKESSLASEEILFEALGALAALFQAVENTDKGPASFKEPKVILALGFCVTTILDSIAESYTAKLQLEALSALDAVWHCIQSNEILSKFLPGVVSTLTKCLTPSTKIRRPRRVLVRALEVLRYVLTSTLNDLSTRKVKTSQKCLKILSTSDSHQEVLTDEWLKVTSEQLRLALINIIKLRSHEAVEVQRALNSLCIALLDECHDTLSNSHQILVETCMSLYGIDSDNQLYNRKTNLTDLAFIYTNLIDLIQETAHNWMISLPKIMQTSDDTAKISLIKKLSMTQELFSCLHLRSNFLDEVFLKSLRDCITVTIDPLIPSKSLQETNDNLNSQAVSNFIMPNTNSMTFRPIIMPLENQKKIRENFMRLVNNLSPRESHVQLADEMLEYTRSASGSSLLSSYWLSFQILKSMTKNEEFDDLLNTTCLMSSNCQQESLEQELYSFSLSLLCKNDANHEMMDWRLPAVALEMIAYFALRMGHTFRTELVDTLYPVVQLLGSPSSELREHAITCLNIFSHACGYNDSSALIIQNVDYMVNAISLQLNTFNIAPQGPQVLIMMIRLSGPSILPFLDDTVDSIFAALANYHGYQKLVGILFSVLAEIVSVSSKSHQNQGIKRQISHQKQLPPVITIKQIIDSYITITTPLTPLESEEILPHEPFPHASWKSIESTPEDEEMELEHDHPTDKTQMENQTHSYEKKTFQMLLSIARLCQYYLTSSSPILRARLLDLLKISINALYSDEDQFLPLINDIWPVVIKRLYDPESFICIAACDLIAELCRCAGDFLATRISVEWSDILKLAHAKKLNVISEKKRYGSNVKFTQSSQVWEALLRMLTAILKFVNIQDVMFDDLLELFGSITWEREDINNALTQLNAEAVWLAMLISGCIRAPTTPELDGYIYVNYKF</sequence>
<dbReference type="OMA" id="PHPKKPW"/>
<dbReference type="PANTHER" id="PTHR18460">
    <property type="entry name" value="TEL2 INTERACTING PROTEIN 1 TTI1 FAMILY MEMBER"/>
    <property type="match status" value="1"/>
</dbReference>
<dbReference type="PANTHER" id="PTHR18460:SF3">
    <property type="entry name" value="TELO2-INTERACTING PROTEIN 1 HOMOLOG"/>
    <property type="match status" value="1"/>
</dbReference>
<dbReference type="InterPro" id="IPR057566">
    <property type="entry name" value="TPR_TTI1_N"/>
</dbReference>
<dbReference type="InterPro" id="IPR052587">
    <property type="entry name" value="TELO2-interacting_protein_1"/>
</dbReference>
<comment type="caution">
    <text evidence="3">The sequence shown here is derived from an EMBL/GenBank/DDBJ whole genome shotgun (WGS) entry which is preliminary data.</text>
</comment>
<feature type="domain" description="TTI1 N-terminal TPR" evidence="1">
    <location>
        <begin position="14"/>
        <end position="350"/>
    </location>
</feature>
<keyword evidence="4" id="KW-1185">Reference proteome</keyword>
<evidence type="ECO:0000313" key="4">
    <source>
        <dbReference type="Proteomes" id="UP000030854"/>
    </source>
</evidence>
<reference evidence="3 4" key="1">
    <citation type="journal article" date="2014" name="BMC Genomics">
        <title>Adaptive genomic structural variation in the grape powdery mildew pathogen, Erysiphe necator.</title>
        <authorList>
            <person name="Jones L."/>
            <person name="Riaz S."/>
            <person name="Morales-Cruz A."/>
            <person name="Amrine K.C."/>
            <person name="McGuire B."/>
            <person name="Gubler W.D."/>
            <person name="Walker M.A."/>
            <person name="Cantu D."/>
        </authorList>
    </citation>
    <scope>NUCLEOTIDE SEQUENCE [LARGE SCALE GENOMIC DNA]</scope>
    <source>
        <strain evidence="4">c</strain>
    </source>
</reference>
<dbReference type="STRING" id="52586.A0A0B1PGY7"/>
<dbReference type="GO" id="GO:0005737">
    <property type="term" value="C:cytoplasm"/>
    <property type="evidence" value="ECO:0007669"/>
    <property type="project" value="TreeGrafter"/>
</dbReference>